<reference evidence="1" key="1">
    <citation type="submission" date="2018-05" db="EMBL/GenBank/DDBJ databases">
        <authorList>
            <person name="Lanie J.A."/>
            <person name="Ng W.-L."/>
            <person name="Kazmierczak K.M."/>
            <person name="Andrzejewski T.M."/>
            <person name="Davidsen T.M."/>
            <person name="Wayne K.J."/>
            <person name="Tettelin H."/>
            <person name="Glass J.I."/>
            <person name="Rusch D."/>
            <person name="Podicherti R."/>
            <person name="Tsui H.-C.T."/>
            <person name="Winkler M.E."/>
        </authorList>
    </citation>
    <scope>NUCLEOTIDE SEQUENCE</scope>
</reference>
<organism evidence="1">
    <name type="scientific">marine metagenome</name>
    <dbReference type="NCBI Taxonomy" id="408172"/>
    <lineage>
        <taxon>unclassified sequences</taxon>
        <taxon>metagenomes</taxon>
        <taxon>ecological metagenomes</taxon>
    </lineage>
</organism>
<sequence length="43" mass="5007">MIKRNQTKLNVKEKTLTCVRQIRVLDSSGGRIRTYDLRVMSPT</sequence>
<dbReference type="AlphaFoldDB" id="A0A383A1E6"/>
<feature type="non-terminal residue" evidence="1">
    <location>
        <position position="43"/>
    </location>
</feature>
<proteinExistence type="predicted"/>
<protein>
    <submittedName>
        <fullName evidence="1">Uncharacterized protein</fullName>
    </submittedName>
</protein>
<gene>
    <name evidence="1" type="ORF">METZ01_LOCUS453622</name>
</gene>
<accession>A0A383A1E6</accession>
<evidence type="ECO:0000313" key="1">
    <source>
        <dbReference type="EMBL" id="SVE00768.1"/>
    </source>
</evidence>
<dbReference type="EMBL" id="UINC01187835">
    <property type="protein sequence ID" value="SVE00768.1"/>
    <property type="molecule type" value="Genomic_DNA"/>
</dbReference>
<name>A0A383A1E6_9ZZZZ</name>